<reference evidence="1 2" key="1">
    <citation type="submission" date="2015-10" db="EMBL/GenBank/DDBJ databases">
        <title>Chryseobacterium aquaticum genome.</title>
        <authorList>
            <person name="Newman J.D."/>
            <person name="Ferguson M.B."/>
            <person name="Miller J.R."/>
        </authorList>
    </citation>
    <scope>NUCLEOTIDE SEQUENCE [LARGE SCALE GENOMIC DNA]</scope>
    <source>
        <strain evidence="1 2">KCTC 12483</strain>
    </source>
</reference>
<dbReference type="EMBL" id="LLYZ01000005">
    <property type="protein sequence ID" value="KQK26099.1"/>
    <property type="molecule type" value="Genomic_DNA"/>
</dbReference>
<accession>A0A0Q3K8Y9</accession>
<dbReference type="RefSeq" id="WP_056015141.1">
    <property type="nucleotide sequence ID" value="NZ_LLYZ01000005.1"/>
</dbReference>
<sequence length="202" mass="23654">MTFIEKNIDEIRKIFFHELGHFIAYKFSSKDIEGFKIGEIKITKCPPCKNGFGGHITPILPADFDNKSRLSPERLAHSFTNNYFGCIFQILLTDSEQHLELCMQDYGQLDQRKVNDNLMSYQLISKTYDIADHFYGLCDNLRKENFDTLKNLDLEKLLSDTNEEISVNIDYLEKDSHSFIDSFHEIYHKQLKVLTEIISLKR</sequence>
<dbReference type="AlphaFoldDB" id="A0A0Q3K8Y9"/>
<protein>
    <recommendedName>
        <fullName evidence="3">Peptidase M41 domain-containing protein</fullName>
    </recommendedName>
</protein>
<dbReference type="STRING" id="452084.AR438_10990"/>
<comment type="caution">
    <text evidence="1">The sequence shown here is derived from an EMBL/GenBank/DDBJ whole genome shotgun (WGS) entry which is preliminary data.</text>
</comment>
<evidence type="ECO:0008006" key="3">
    <source>
        <dbReference type="Google" id="ProtNLM"/>
    </source>
</evidence>
<evidence type="ECO:0000313" key="1">
    <source>
        <dbReference type="EMBL" id="KQK26099.1"/>
    </source>
</evidence>
<gene>
    <name evidence="1" type="ORF">AR438_10990</name>
</gene>
<dbReference type="Proteomes" id="UP000051682">
    <property type="component" value="Unassembled WGS sequence"/>
</dbReference>
<proteinExistence type="predicted"/>
<evidence type="ECO:0000313" key="2">
    <source>
        <dbReference type="Proteomes" id="UP000051682"/>
    </source>
</evidence>
<organism evidence="1 2">
    <name type="scientific">Chryseobacterium aquaticum</name>
    <dbReference type="NCBI Taxonomy" id="452084"/>
    <lineage>
        <taxon>Bacteria</taxon>
        <taxon>Pseudomonadati</taxon>
        <taxon>Bacteroidota</taxon>
        <taxon>Flavobacteriia</taxon>
        <taxon>Flavobacteriales</taxon>
        <taxon>Weeksellaceae</taxon>
        <taxon>Chryseobacterium group</taxon>
        <taxon>Chryseobacterium</taxon>
    </lineage>
</organism>
<name>A0A0Q3K8Y9_9FLAO</name>
<keyword evidence="2" id="KW-1185">Reference proteome</keyword>
<dbReference type="OrthoDB" id="1442339at2"/>